<dbReference type="Proteomes" id="UP000616769">
    <property type="component" value="Unassembled WGS sequence"/>
</dbReference>
<protein>
    <submittedName>
        <fullName evidence="1">Uncharacterized protein</fullName>
    </submittedName>
</protein>
<reference evidence="1 2" key="1">
    <citation type="journal article" date="2015" name="Parasit. Vectors">
        <title>Draft genome of the scabies mite.</title>
        <authorList>
            <person name="Rider S.D.Jr."/>
            <person name="Morgan M.S."/>
            <person name="Arlian L.G."/>
        </authorList>
    </citation>
    <scope>NUCLEOTIDE SEQUENCE [LARGE SCALE GENOMIC DNA]</scope>
    <source>
        <strain evidence="1">Arlian Lab</strain>
    </source>
</reference>
<dbReference type="EMBL" id="JXLN01002388">
    <property type="protein sequence ID" value="KPM02612.1"/>
    <property type="molecule type" value="Genomic_DNA"/>
</dbReference>
<sequence length="11" mass="1227">MELQEAVPPTL</sequence>
<proteinExistence type="predicted"/>
<organism evidence="1 2">
    <name type="scientific">Sarcoptes scabiei</name>
    <name type="common">Itch mite</name>
    <name type="synonym">Acarus scabiei</name>
    <dbReference type="NCBI Taxonomy" id="52283"/>
    <lineage>
        <taxon>Eukaryota</taxon>
        <taxon>Metazoa</taxon>
        <taxon>Ecdysozoa</taxon>
        <taxon>Arthropoda</taxon>
        <taxon>Chelicerata</taxon>
        <taxon>Arachnida</taxon>
        <taxon>Acari</taxon>
        <taxon>Acariformes</taxon>
        <taxon>Sarcoptiformes</taxon>
        <taxon>Astigmata</taxon>
        <taxon>Psoroptidia</taxon>
        <taxon>Sarcoptoidea</taxon>
        <taxon>Sarcoptidae</taxon>
        <taxon>Sarcoptinae</taxon>
        <taxon>Sarcoptes</taxon>
    </lineage>
</organism>
<name>A0A131ZUX6_SARSC</name>
<accession>A0A131ZUX6</accession>
<evidence type="ECO:0000313" key="1">
    <source>
        <dbReference type="EMBL" id="KPM02612.1"/>
    </source>
</evidence>
<evidence type="ECO:0000313" key="2">
    <source>
        <dbReference type="Proteomes" id="UP000616769"/>
    </source>
</evidence>
<comment type="caution">
    <text evidence="1">The sequence shown here is derived from an EMBL/GenBank/DDBJ whole genome shotgun (WGS) entry which is preliminary data.</text>
</comment>
<gene>
    <name evidence="1" type="ORF">QR98_0010280</name>
</gene>
<dbReference type="VEuPathDB" id="VectorBase:SSCA007752"/>